<dbReference type="InterPro" id="IPR001763">
    <property type="entry name" value="Rhodanese-like_dom"/>
</dbReference>
<dbReference type="GO" id="GO:0016798">
    <property type="term" value="F:hydrolase activity, acting on glycosyl bonds"/>
    <property type="evidence" value="ECO:0007669"/>
    <property type="project" value="UniProtKB-KW"/>
</dbReference>
<accession>A0A9D1LLB0</accession>
<dbReference type="Proteomes" id="UP000824073">
    <property type="component" value="Unassembled WGS sequence"/>
</dbReference>
<evidence type="ECO:0000259" key="3">
    <source>
        <dbReference type="PROSITE" id="PS50206"/>
    </source>
</evidence>
<dbReference type="PROSITE" id="PS51272">
    <property type="entry name" value="SLH"/>
    <property type="match status" value="3"/>
</dbReference>
<dbReference type="InterPro" id="IPR001119">
    <property type="entry name" value="SLH_dom"/>
</dbReference>
<evidence type="ECO:0000313" key="5">
    <source>
        <dbReference type="EMBL" id="HIU42927.1"/>
    </source>
</evidence>
<evidence type="ECO:0000256" key="1">
    <source>
        <dbReference type="ARBA" id="ARBA00022737"/>
    </source>
</evidence>
<keyword evidence="1" id="KW-0677">Repeat</keyword>
<dbReference type="PANTHER" id="PTHR40446:SF2">
    <property type="entry name" value="N-ACETYLGLUCOSAMINE-1-PHOSPHODIESTER ALPHA-N-ACETYLGLUCOSAMINIDASE"/>
    <property type="match status" value="1"/>
</dbReference>
<protein>
    <submittedName>
        <fullName evidence="5">Phosphodiester glycosidase family protein</fullName>
    </submittedName>
</protein>
<feature type="chain" id="PRO_5039592126" evidence="2">
    <location>
        <begin position="30"/>
        <end position="991"/>
    </location>
</feature>
<dbReference type="PROSITE" id="PS50206">
    <property type="entry name" value="RHODANESE_3"/>
    <property type="match status" value="1"/>
</dbReference>
<gene>
    <name evidence="5" type="ORF">IAB67_01360</name>
</gene>
<comment type="caution">
    <text evidence="5">The sequence shown here is derived from an EMBL/GenBank/DDBJ whole genome shotgun (WGS) entry which is preliminary data.</text>
</comment>
<evidence type="ECO:0000256" key="2">
    <source>
        <dbReference type="SAM" id="SignalP"/>
    </source>
</evidence>
<dbReference type="EMBL" id="DVMR01000014">
    <property type="protein sequence ID" value="HIU42927.1"/>
    <property type="molecule type" value="Genomic_DNA"/>
</dbReference>
<keyword evidence="5" id="KW-0326">Glycosidase</keyword>
<feature type="domain" description="SLH" evidence="4">
    <location>
        <begin position="873"/>
        <end position="939"/>
    </location>
</feature>
<feature type="domain" description="SLH" evidence="4">
    <location>
        <begin position="811"/>
        <end position="872"/>
    </location>
</feature>
<keyword evidence="2" id="KW-0732">Signal</keyword>
<feature type="domain" description="Rhodanese" evidence="3">
    <location>
        <begin position="312"/>
        <end position="355"/>
    </location>
</feature>
<dbReference type="Pfam" id="PF09992">
    <property type="entry name" value="NAGPA"/>
    <property type="match status" value="1"/>
</dbReference>
<dbReference type="InterPro" id="IPR018711">
    <property type="entry name" value="NAGPA"/>
</dbReference>
<name>A0A9D1LLB0_9CLOT</name>
<sequence>MKSVSRRILSFVTALCLVLALMPAGLAAAGEYVYEDIQTLLPGLTLTSTQRRTDAGAADQYFTLDYTPGLTAIPITAYGDYVYGKSDINTVISWCQSQGYTVMAAVNGDFFDMDTGVPTGMLIQNGRLCVSDGAWNAVGFLSDGSVITGAPGLQMSLTDANGLVRPIYALNKVRTQRGIYLYTSDFSQTTRLTAAGVQVVLDLAPGDYLRLGQPLTGTVSQVVHGTTALTIGENQVILALSDTNTSGTTLGGIEVGQTITINAQTSDTRWHDAVFSCGGGDMLLRHGELTSAATTSKAPRTVLGTRDDGSCVILVCDGRQSGLADGISLRDAALQLQAQGCTNVVNLDGGGSTIIASRLNGNQTVPVLSSPSDGSARRCANFIVFVNGGDQSLPASTVAVYPQNEVVMAGAQVELSSKSFNADYFPKTTYAEGFAITSGGGTVDGNIFTAPDEGGTVTVGALSGTLASQDAVFTVYETPPFMSVVRQGSQTALTRLSLSPGEQVELDVLCSDGVRDIVSQDICFTFTLTGNAGTITPEGLFTAGSAPGLSGTLEVTAGEKTVSIPITVGQAPDLLEGFENGASWLASAAHLDTAVACTISQTPENARYGFGSASLTYHVPLVSLPETITYYSTSPYTLGSGANAISLMVRGSGSFALDFRLSDGSTVSVPLTLDSTTEWQYVTAQVPSGANTLLGMSSHVSEASSGSLLVDQIMCHYTGAEADLTPPSIVMAAEGTVLTALITDNYPLPISSDMISLTLDGQELTFEYADTTGELTASLPDDGSLHHIVLTVYDAYFNRSMQSMSVGSVETGVYQDLTATDHWAREYAEYLCTQGVFSQDVNFYPDRAATNQEVATLISRYLGLDVTQYGSTALPYADQASIADWALPHVRALYAEGIMQGTVVDGVSVFQPTAGTTRAQVMTVIGRTIERGYSYTTPVFDDFASVPYWAQDHVSLLTSLGIVSGMGGTNNVAPLDGITRGQLASIFFKLY</sequence>
<organism evidence="5 6">
    <name type="scientific">Candidatus Ventrousia excrementavium</name>
    <dbReference type="NCBI Taxonomy" id="2840961"/>
    <lineage>
        <taxon>Bacteria</taxon>
        <taxon>Bacillati</taxon>
        <taxon>Bacillota</taxon>
        <taxon>Clostridia</taxon>
        <taxon>Eubacteriales</taxon>
        <taxon>Clostridiaceae</taxon>
        <taxon>Clostridiaceae incertae sedis</taxon>
        <taxon>Candidatus Ventrousia</taxon>
    </lineage>
</organism>
<evidence type="ECO:0000313" key="6">
    <source>
        <dbReference type="Proteomes" id="UP000824073"/>
    </source>
</evidence>
<keyword evidence="5" id="KW-0378">Hydrolase</keyword>
<dbReference type="PANTHER" id="PTHR40446">
    <property type="entry name" value="N-ACETYLGLUCOSAMINE-1-PHOSPHODIESTER ALPHA-N-ACETYLGLUCOSAMINIDASE"/>
    <property type="match status" value="1"/>
</dbReference>
<reference evidence="5" key="1">
    <citation type="submission" date="2020-10" db="EMBL/GenBank/DDBJ databases">
        <authorList>
            <person name="Gilroy R."/>
        </authorList>
    </citation>
    <scope>NUCLEOTIDE SEQUENCE</scope>
    <source>
        <strain evidence="5">CHK191-8634</strain>
    </source>
</reference>
<evidence type="ECO:0000259" key="4">
    <source>
        <dbReference type="PROSITE" id="PS51272"/>
    </source>
</evidence>
<dbReference type="Pfam" id="PF00395">
    <property type="entry name" value="SLH"/>
    <property type="match status" value="2"/>
</dbReference>
<proteinExistence type="predicted"/>
<feature type="domain" description="SLH" evidence="4">
    <location>
        <begin position="940"/>
        <end position="991"/>
    </location>
</feature>
<feature type="signal peptide" evidence="2">
    <location>
        <begin position="1"/>
        <end position="29"/>
    </location>
</feature>
<reference evidence="5" key="2">
    <citation type="journal article" date="2021" name="PeerJ">
        <title>Extensive microbial diversity within the chicken gut microbiome revealed by metagenomics and culture.</title>
        <authorList>
            <person name="Gilroy R."/>
            <person name="Ravi A."/>
            <person name="Getino M."/>
            <person name="Pursley I."/>
            <person name="Horton D.L."/>
            <person name="Alikhan N.F."/>
            <person name="Baker D."/>
            <person name="Gharbi K."/>
            <person name="Hall N."/>
            <person name="Watson M."/>
            <person name="Adriaenssens E.M."/>
            <person name="Foster-Nyarko E."/>
            <person name="Jarju S."/>
            <person name="Secka A."/>
            <person name="Antonio M."/>
            <person name="Oren A."/>
            <person name="Chaudhuri R.R."/>
            <person name="La Ragione R."/>
            <person name="Hildebrand F."/>
            <person name="Pallen M.J."/>
        </authorList>
    </citation>
    <scope>NUCLEOTIDE SEQUENCE</scope>
    <source>
        <strain evidence="5">CHK191-8634</strain>
    </source>
</reference>
<dbReference type="AlphaFoldDB" id="A0A9D1LLB0"/>